<organism evidence="1 2">
    <name type="scientific">Hirsutella minnesotensis 3608</name>
    <dbReference type="NCBI Taxonomy" id="1043627"/>
    <lineage>
        <taxon>Eukaryota</taxon>
        <taxon>Fungi</taxon>
        <taxon>Dikarya</taxon>
        <taxon>Ascomycota</taxon>
        <taxon>Pezizomycotina</taxon>
        <taxon>Sordariomycetes</taxon>
        <taxon>Hypocreomycetidae</taxon>
        <taxon>Hypocreales</taxon>
        <taxon>Ophiocordycipitaceae</taxon>
        <taxon>Hirsutella</taxon>
    </lineage>
</organism>
<sequence length="427" mass="48247">MPSFLSRLLCRRTYGNEVQKPDALRVSTSETVATTSFEIPAVSAAAPAHDGPRLEMLPAEVLVIIAYNVAPVDRACLALSCRTTLWKVGHAALRLGKQSQFELLHRLERNGASKGHILCPGCKVFHPPSLSRVVSAWSFENGIGTRPCWEDYYNAAGAMTIGSQRTMKYLSTNLPYHVHFNIVSAIMRSHRHGWDVHTTNVLKASHRRQGTSGYPKLYQRFSCKIIAGRLVLKSEKLILPCKGYHNIKDRTNITKYAEFLNSWPLNRCCNHRYWRTGYCSIFSPCLRILRTICIRCQAWDSSASNTLEISQRTQYMSRIYGCAYCYTDYALALLDLPDEAGQVIVMTTWKDLGYGQSLDDPRWRSHHVQRLTSRTDRLRLQNDRGSIGQAYEADVAQGNDDGGGGVDQDASEAVWRIDPVKFDDFCR</sequence>
<dbReference type="Proteomes" id="UP000054481">
    <property type="component" value="Unassembled WGS sequence"/>
</dbReference>
<dbReference type="AlphaFoldDB" id="A0A0F7ZV16"/>
<protein>
    <submittedName>
        <fullName evidence="1">Uncharacterized protein</fullName>
    </submittedName>
</protein>
<evidence type="ECO:0000313" key="2">
    <source>
        <dbReference type="Proteomes" id="UP000054481"/>
    </source>
</evidence>
<keyword evidence="2" id="KW-1185">Reference proteome</keyword>
<gene>
    <name evidence="1" type="ORF">HIM_04652</name>
</gene>
<evidence type="ECO:0000313" key="1">
    <source>
        <dbReference type="EMBL" id="KJZ75828.1"/>
    </source>
</evidence>
<dbReference type="EMBL" id="KQ030514">
    <property type="protein sequence ID" value="KJZ75828.1"/>
    <property type="molecule type" value="Genomic_DNA"/>
</dbReference>
<accession>A0A0F7ZV16</accession>
<name>A0A0F7ZV16_9HYPO</name>
<dbReference type="OrthoDB" id="3766406at2759"/>
<reference evidence="1 2" key="1">
    <citation type="journal article" date="2014" name="Genome Biol. Evol.">
        <title>Comparative genomics and transcriptomics analyses reveal divergent lifestyle features of nematode endoparasitic fungus Hirsutella minnesotensis.</title>
        <authorList>
            <person name="Lai Y."/>
            <person name="Liu K."/>
            <person name="Zhang X."/>
            <person name="Zhang X."/>
            <person name="Li K."/>
            <person name="Wang N."/>
            <person name="Shu C."/>
            <person name="Wu Y."/>
            <person name="Wang C."/>
            <person name="Bushley K.E."/>
            <person name="Xiang M."/>
            <person name="Liu X."/>
        </authorList>
    </citation>
    <scope>NUCLEOTIDE SEQUENCE [LARGE SCALE GENOMIC DNA]</scope>
    <source>
        <strain evidence="1 2">3608</strain>
    </source>
</reference>
<proteinExistence type="predicted"/>